<dbReference type="Proteomes" id="UP001158576">
    <property type="component" value="Chromosome 1"/>
</dbReference>
<dbReference type="SUPFAM" id="SSF57552">
    <property type="entry name" value="Blood coagulation inhibitor (disintegrin)"/>
    <property type="match status" value="1"/>
</dbReference>
<dbReference type="InterPro" id="IPR034027">
    <property type="entry name" value="Reprolysin_adamalysin"/>
</dbReference>
<comment type="caution">
    <text evidence="8">Lacks conserved residue(s) required for the propagation of feature annotation.</text>
</comment>
<dbReference type="EMBL" id="OU015566">
    <property type="protein sequence ID" value="CAG5105222.1"/>
    <property type="molecule type" value="Genomic_DNA"/>
</dbReference>
<keyword evidence="2" id="KW-1217">Cell adhesion impairing toxin</keyword>
<evidence type="ECO:0000313" key="16">
    <source>
        <dbReference type="EMBL" id="CAG5105222.1"/>
    </source>
</evidence>
<evidence type="ECO:0000256" key="8">
    <source>
        <dbReference type="PROSITE-ProRule" id="PRU00076"/>
    </source>
</evidence>
<feature type="transmembrane region" description="Helical" evidence="11">
    <location>
        <begin position="678"/>
        <end position="699"/>
    </location>
</feature>
<dbReference type="InterPro" id="IPR001762">
    <property type="entry name" value="Disintegrin_dom"/>
</dbReference>
<dbReference type="PANTHER" id="PTHR11905">
    <property type="entry name" value="ADAM A DISINTEGRIN AND METALLOPROTEASE DOMAIN"/>
    <property type="match status" value="1"/>
</dbReference>
<evidence type="ECO:0000259" key="15">
    <source>
        <dbReference type="PROSITE" id="PS50215"/>
    </source>
</evidence>
<evidence type="ECO:0000256" key="1">
    <source>
        <dbReference type="ARBA" id="ARBA00004167"/>
    </source>
</evidence>
<feature type="signal peptide" evidence="12">
    <location>
        <begin position="1"/>
        <end position="16"/>
    </location>
</feature>
<sequence>MKATWGRFLLLGTVLAYEECREKFKIPENKSERIPELRLKLNKLAGSSIGLCHYFIDTATNITGALSLDIDGSIDGYYSFHDSSFTINSTAHLSNYRKFPYEFHHECSKTLQFLKNDGKKLKFDSSNNHANLRKRRAAEEDDTIKFIELIMVVAQSLVLEHEKDNATDSDARYRPVLKRYESAHNIIDNFYKEAGFRVALLDIILWKEKDEIALVNKQSGTILSSFQKYRSNPSQGLKERWKRVDNSQLIVAKGTFEDTGTIGKAWVGTICRGGSSIGVNEDHASEVVGLATTMAHEMGHNLGLNHIKDKECPIGQKCIMAPSYSLSTKISIWSPASITALNDKKDELCLQDIPEKKLLYGAKNCGNGLVEREEECDCGESPSDECKKCCNHRTCMYHEGKECSDTNGPCCKDCKLRKAGSICRAEQNSCDLPEYCDGIYPYCPQNVWTRNGEKCEEEGRCFSGQCRKRSDQCKKFFGEKAEVNEVCMEKANNRTRGDYSGNCGEMYKPGIFRSENYYDCKAPSDYLCGKIQCEHGSATLQQEEFRDVDVRSRSVEGANCKYVDWRGSRDLAGSEMLWYSDRIPQGTPCGEESICSSQQENIWHTYESFSECVPLADMRETNEDFKPCPENCNGKGICNSRGNCHCNVGYGGRTCSQRGYGGSVDSGPMIRHVLDENMVSYSVVFGLLFLLAIIGLVVYKFHFGRNISEICYYQPCPGKSAAARARAARQKQEASQNLNRNKTAASSSGTHDIFNQWGDNPNDNQNTAFSKAPKTAEKVKPVYLKELKTTKKTTKESKPPNPAPISQPQCDPFAVNWGDPVSEPSAIPKQKRPPPAPPAPPKDYDQDSSSSPNELSEMKPAPLPKDY</sequence>
<evidence type="ECO:0000256" key="6">
    <source>
        <dbReference type="ARBA" id="ARBA00023157"/>
    </source>
</evidence>
<dbReference type="PANTHER" id="PTHR11905:SF159">
    <property type="entry name" value="ADAM METALLOPROTEASE"/>
    <property type="match status" value="1"/>
</dbReference>
<dbReference type="Pfam" id="PF01421">
    <property type="entry name" value="Reprolysin"/>
    <property type="match status" value="1"/>
</dbReference>
<feature type="binding site" evidence="9">
    <location>
        <position position="296"/>
    </location>
    <ligand>
        <name>Zn(2+)</name>
        <dbReference type="ChEBI" id="CHEBI:29105"/>
        <note>catalytic</note>
    </ligand>
</feature>
<feature type="compositionally biased region" description="Basic and acidic residues" evidence="10">
    <location>
        <begin position="788"/>
        <end position="798"/>
    </location>
</feature>
<evidence type="ECO:0000256" key="12">
    <source>
        <dbReference type="SAM" id="SignalP"/>
    </source>
</evidence>
<comment type="subcellular location">
    <subcellularLocation>
        <location evidence="1">Membrane</location>
        <topology evidence="1">Single-pass membrane protein</topology>
    </subcellularLocation>
</comment>
<feature type="chain" id="PRO_5046379220" evidence="12">
    <location>
        <begin position="17"/>
        <end position="867"/>
    </location>
</feature>
<dbReference type="Pfam" id="PF00200">
    <property type="entry name" value="Disintegrin"/>
    <property type="match status" value="1"/>
</dbReference>
<keyword evidence="6 8" id="KW-1015">Disulfide bond</keyword>
<feature type="domain" description="Disintegrin" evidence="14">
    <location>
        <begin position="362"/>
        <end position="451"/>
    </location>
</feature>
<keyword evidence="9" id="KW-0479">Metal-binding</keyword>
<gene>
    <name evidence="16" type="ORF">OKIOD_LOCUS10700</name>
</gene>
<dbReference type="SUPFAM" id="SSF55486">
    <property type="entry name" value="Metalloproteases ('zincins'), catalytic domain"/>
    <property type="match status" value="1"/>
</dbReference>
<dbReference type="InterPro" id="IPR036436">
    <property type="entry name" value="Disintegrin_dom_sf"/>
</dbReference>
<dbReference type="PROSITE" id="PS50026">
    <property type="entry name" value="EGF_3"/>
    <property type="match status" value="1"/>
</dbReference>
<dbReference type="InterPro" id="IPR001590">
    <property type="entry name" value="Peptidase_M12B"/>
</dbReference>
<dbReference type="SMART" id="SM00050">
    <property type="entry name" value="DISIN"/>
    <property type="match status" value="1"/>
</dbReference>
<reference evidence="16 17" key="1">
    <citation type="submission" date="2021-04" db="EMBL/GenBank/DDBJ databases">
        <authorList>
            <person name="Bliznina A."/>
        </authorList>
    </citation>
    <scope>NUCLEOTIDE SEQUENCE [LARGE SCALE GENOMIC DNA]</scope>
</reference>
<evidence type="ECO:0000313" key="17">
    <source>
        <dbReference type="Proteomes" id="UP001158576"/>
    </source>
</evidence>
<dbReference type="InterPro" id="IPR000742">
    <property type="entry name" value="EGF"/>
</dbReference>
<dbReference type="Gene3D" id="3.40.390.10">
    <property type="entry name" value="Collagenase (Catalytic Domain)"/>
    <property type="match status" value="1"/>
</dbReference>
<keyword evidence="5 11" id="KW-0472">Membrane</keyword>
<organism evidence="16 17">
    <name type="scientific">Oikopleura dioica</name>
    <name type="common">Tunicate</name>
    <dbReference type="NCBI Taxonomy" id="34765"/>
    <lineage>
        <taxon>Eukaryota</taxon>
        <taxon>Metazoa</taxon>
        <taxon>Chordata</taxon>
        <taxon>Tunicata</taxon>
        <taxon>Appendicularia</taxon>
        <taxon>Copelata</taxon>
        <taxon>Oikopleuridae</taxon>
        <taxon>Oikopleura</taxon>
    </lineage>
</organism>
<keyword evidence="4 11" id="KW-1133">Transmembrane helix</keyword>
<feature type="compositionally biased region" description="Polar residues" evidence="10">
    <location>
        <begin position="733"/>
        <end position="750"/>
    </location>
</feature>
<feature type="binding site" evidence="9">
    <location>
        <position position="306"/>
    </location>
    <ligand>
        <name>Zn(2+)</name>
        <dbReference type="ChEBI" id="CHEBI:29105"/>
        <note>catalytic</note>
    </ligand>
</feature>
<feature type="disulfide bond" evidence="7">
    <location>
        <begin position="423"/>
        <end position="443"/>
    </location>
</feature>
<feature type="domain" description="Peptidase M12B" evidence="15">
    <location>
        <begin position="145"/>
        <end position="354"/>
    </location>
</feature>
<keyword evidence="17" id="KW-1185">Reference proteome</keyword>
<dbReference type="PROSITE" id="PS50214">
    <property type="entry name" value="DISINTEGRIN_2"/>
    <property type="match status" value="1"/>
</dbReference>
<evidence type="ECO:0000256" key="10">
    <source>
        <dbReference type="SAM" id="MobiDB-lite"/>
    </source>
</evidence>
<feature type="region of interest" description="Disordered" evidence="10">
    <location>
        <begin position="727"/>
        <end position="775"/>
    </location>
</feature>
<evidence type="ECO:0000256" key="4">
    <source>
        <dbReference type="ARBA" id="ARBA00022989"/>
    </source>
</evidence>
<evidence type="ECO:0000256" key="9">
    <source>
        <dbReference type="PROSITE-ProRule" id="PRU00276"/>
    </source>
</evidence>
<name>A0ABN7SVS0_OIKDI</name>
<keyword evidence="3 11" id="KW-0812">Transmembrane</keyword>
<keyword evidence="12" id="KW-0732">Signal</keyword>
<evidence type="ECO:0000256" key="11">
    <source>
        <dbReference type="SAM" id="Phobius"/>
    </source>
</evidence>
<feature type="disulfide bond" evidence="8">
    <location>
        <begin position="646"/>
        <end position="655"/>
    </location>
</feature>
<keyword evidence="2" id="KW-0800">Toxin</keyword>
<evidence type="ECO:0000256" key="2">
    <source>
        <dbReference type="ARBA" id="ARBA00022508"/>
    </source>
</evidence>
<accession>A0ABN7SVS0</accession>
<dbReference type="PROSITE" id="PS00022">
    <property type="entry name" value="EGF_1"/>
    <property type="match status" value="1"/>
</dbReference>
<evidence type="ECO:0000256" key="7">
    <source>
        <dbReference type="PROSITE-ProRule" id="PRU00068"/>
    </source>
</evidence>
<dbReference type="InterPro" id="IPR024079">
    <property type="entry name" value="MetalloPept_cat_dom_sf"/>
</dbReference>
<evidence type="ECO:0000259" key="13">
    <source>
        <dbReference type="PROSITE" id="PS50026"/>
    </source>
</evidence>
<dbReference type="SMART" id="SM00608">
    <property type="entry name" value="ACR"/>
    <property type="match status" value="1"/>
</dbReference>
<feature type="disulfide bond" evidence="8">
    <location>
        <begin position="628"/>
        <end position="638"/>
    </location>
</feature>
<evidence type="ECO:0000259" key="14">
    <source>
        <dbReference type="PROSITE" id="PS50214"/>
    </source>
</evidence>
<feature type="binding site" evidence="9">
    <location>
        <position position="300"/>
    </location>
    <ligand>
        <name>Zn(2+)</name>
        <dbReference type="ChEBI" id="CHEBI:29105"/>
        <note>catalytic</note>
    </ligand>
</feature>
<dbReference type="PROSITE" id="PS50215">
    <property type="entry name" value="ADAM_MEPRO"/>
    <property type="match status" value="1"/>
</dbReference>
<feature type="compositionally biased region" description="Polar residues" evidence="10">
    <location>
        <begin position="757"/>
        <end position="769"/>
    </location>
</feature>
<dbReference type="PROSITE" id="PS01186">
    <property type="entry name" value="EGF_2"/>
    <property type="match status" value="1"/>
</dbReference>
<keyword evidence="8" id="KW-0245">EGF-like domain</keyword>
<dbReference type="CDD" id="cd04269">
    <property type="entry name" value="ZnMc_adamalysin_II_like"/>
    <property type="match status" value="1"/>
</dbReference>
<feature type="domain" description="EGF-like" evidence="13">
    <location>
        <begin position="624"/>
        <end position="656"/>
    </location>
</feature>
<feature type="active site" evidence="9">
    <location>
        <position position="297"/>
    </location>
</feature>
<feature type="region of interest" description="Disordered" evidence="10">
    <location>
        <begin position="788"/>
        <end position="867"/>
    </location>
</feature>
<dbReference type="Gene3D" id="4.10.70.10">
    <property type="entry name" value="Disintegrin domain"/>
    <property type="match status" value="1"/>
</dbReference>
<evidence type="ECO:0000256" key="5">
    <source>
        <dbReference type="ARBA" id="ARBA00023136"/>
    </source>
</evidence>
<dbReference type="InterPro" id="IPR006586">
    <property type="entry name" value="ADAM_Cys-rich"/>
</dbReference>
<dbReference type="Pfam" id="PF08516">
    <property type="entry name" value="ADAM_CR"/>
    <property type="match status" value="1"/>
</dbReference>
<keyword evidence="9" id="KW-0862">Zinc</keyword>
<evidence type="ECO:0000256" key="3">
    <source>
        <dbReference type="ARBA" id="ARBA00022692"/>
    </source>
</evidence>
<proteinExistence type="predicted"/>
<protein>
    <submittedName>
        <fullName evidence="16">Oidioi.mRNA.OKI2018_I69.chr1.g1935.t1.cds</fullName>
    </submittedName>
</protein>